<protein>
    <recommendedName>
        <fullName evidence="3">DUF1848 domain-containing protein</fullName>
    </recommendedName>
</protein>
<evidence type="ECO:0000313" key="1">
    <source>
        <dbReference type="EMBL" id="RAQ29170.1"/>
    </source>
</evidence>
<proteinExistence type="predicted"/>
<dbReference type="Proteomes" id="UP000249377">
    <property type="component" value="Unassembled WGS sequence"/>
</dbReference>
<organism evidence="1 2">
    <name type="scientific">Hydrogeniiclostridium mannosilyticum</name>
    <dbReference type="NCBI Taxonomy" id="2764322"/>
    <lineage>
        <taxon>Bacteria</taxon>
        <taxon>Bacillati</taxon>
        <taxon>Bacillota</taxon>
        <taxon>Clostridia</taxon>
        <taxon>Eubacteriales</taxon>
        <taxon>Acutalibacteraceae</taxon>
        <taxon>Hydrogeniiclostridium</taxon>
    </lineage>
</organism>
<sequence length="315" mass="35564">MILSASRRTDIPALYADWFCNRLHAGYVYVRNPHAPHQISHIDLSPDTVDMIVFWTKNALLMEDPLEEITRLGYLFYFQYTITPYGSDIEPGLPSKQSIISNFIRLSSLYGKERMVWRYDPILVNRKYSMAFHKEAFANMCALLAPWACRCVFSFIDPYPKAMRRSGGQIDRLVSPQEMQLIAAEFSHIAATHRLPLMSCCEAVDLSPYGITHSACIDGSLIEKLLGCPLQVKSDPNQRAGCGCVQSIDIGAYDTCTHNCLYCYATHSPKTLVHNLYLHDGASPLLVGFPTPKDKIIKRVTKSLKNSQLSFDFLP</sequence>
<dbReference type="RefSeq" id="WP_112332401.1">
    <property type="nucleotide sequence ID" value="NZ_QLYR01000003.1"/>
</dbReference>
<accession>A0A328UFH3</accession>
<evidence type="ECO:0008006" key="3">
    <source>
        <dbReference type="Google" id="ProtNLM"/>
    </source>
</evidence>
<dbReference type="EMBL" id="QLYR01000003">
    <property type="protein sequence ID" value="RAQ29170.1"/>
    <property type="molecule type" value="Genomic_DNA"/>
</dbReference>
<dbReference type="AlphaFoldDB" id="A0A328UFH3"/>
<dbReference type="InterPro" id="IPR014998">
    <property type="entry name" value="DUF1848"/>
</dbReference>
<reference evidence="1 2" key="1">
    <citation type="submission" date="2018-06" db="EMBL/GenBank/DDBJ databases">
        <title>Noncontiguous genome sequence of Ruminococcaceae bacterium ASD2818.</title>
        <authorList>
            <person name="Chaplin A.V."/>
            <person name="Sokolova S.R."/>
            <person name="Kochetkova T.O."/>
            <person name="Goltsov A.Y."/>
            <person name="Trofimov D.Y."/>
            <person name="Efimov B.A."/>
        </authorList>
    </citation>
    <scope>NUCLEOTIDE SEQUENCE [LARGE SCALE GENOMIC DNA]</scope>
    <source>
        <strain evidence="1 2">ASD2818</strain>
    </source>
</reference>
<comment type="caution">
    <text evidence="1">The sequence shown here is derived from an EMBL/GenBank/DDBJ whole genome shotgun (WGS) entry which is preliminary data.</text>
</comment>
<evidence type="ECO:0000313" key="2">
    <source>
        <dbReference type="Proteomes" id="UP000249377"/>
    </source>
</evidence>
<gene>
    <name evidence="1" type="ORF">DPQ25_06685</name>
</gene>
<dbReference type="Pfam" id="PF08902">
    <property type="entry name" value="DUF1848"/>
    <property type="match status" value="1"/>
</dbReference>
<name>A0A328UFH3_9FIRM</name>
<keyword evidence="2" id="KW-1185">Reference proteome</keyword>